<dbReference type="GeneID" id="39980809"/>
<dbReference type="VEuPathDB" id="TriTrypDB:TM35_000013480"/>
<reference evidence="2 3" key="1">
    <citation type="submission" date="2017-03" db="EMBL/GenBank/DDBJ databases">
        <title>An alternative strategy for trypanosome survival in the mammalian bloodstream revealed through genome and transcriptome analysis of the ubiquitous bovine parasite Trypanosoma (Megatrypanum) theileri.</title>
        <authorList>
            <person name="Kelly S."/>
            <person name="Ivens A."/>
            <person name="Mott A."/>
            <person name="O'Neill E."/>
            <person name="Emms D."/>
            <person name="Macleod O."/>
            <person name="Voorheis P."/>
            <person name="Matthews J."/>
            <person name="Matthews K."/>
            <person name="Carrington M."/>
        </authorList>
    </citation>
    <scope>NUCLEOTIDE SEQUENCE [LARGE SCALE GENOMIC DNA]</scope>
    <source>
        <strain evidence="2">Edinburgh</strain>
    </source>
</reference>
<feature type="non-terminal residue" evidence="2">
    <location>
        <position position="128"/>
    </location>
</feature>
<protein>
    <submittedName>
        <fullName evidence="2">Uncharacterized protein</fullName>
    </submittedName>
</protein>
<keyword evidence="3" id="KW-1185">Reference proteome</keyword>
<dbReference type="Proteomes" id="UP000192257">
    <property type="component" value="Unassembled WGS sequence"/>
</dbReference>
<comment type="caution">
    <text evidence="2">The sequence shown here is derived from an EMBL/GenBank/DDBJ whole genome shotgun (WGS) entry which is preliminary data.</text>
</comment>
<proteinExistence type="predicted"/>
<feature type="region of interest" description="Disordered" evidence="1">
    <location>
        <begin position="1"/>
        <end position="110"/>
    </location>
</feature>
<evidence type="ECO:0000313" key="2">
    <source>
        <dbReference type="EMBL" id="ORC93471.1"/>
    </source>
</evidence>
<dbReference type="EMBL" id="NBCO01000001">
    <property type="protein sequence ID" value="ORC93471.1"/>
    <property type="molecule type" value="Genomic_DNA"/>
</dbReference>
<feature type="compositionally biased region" description="Basic and acidic residues" evidence="1">
    <location>
        <begin position="96"/>
        <end position="105"/>
    </location>
</feature>
<accession>A0A1X0P9F8</accession>
<organism evidence="2 3">
    <name type="scientific">Trypanosoma theileri</name>
    <dbReference type="NCBI Taxonomy" id="67003"/>
    <lineage>
        <taxon>Eukaryota</taxon>
        <taxon>Discoba</taxon>
        <taxon>Euglenozoa</taxon>
        <taxon>Kinetoplastea</taxon>
        <taxon>Metakinetoplastina</taxon>
        <taxon>Trypanosomatida</taxon>
        <taxon>Trypanosomatidae</taxon>
        <taxon>Trypanosoma</taxon>
    </lineage>
</organism>
<dbReference type="AlphaFoldDB" id="A0A1X0P9F8"/>
<gene>
    <name evidence="2" type="ORF">TM35_000013480</name>
</gene>
<feature type="compositionally biased region" description="Polar residues" evidence="1">
    <location>
        <begin position="35"/>
        <end position="49"/>
    </location>
</feature>
<evidence type="ECO:0000313" key="3">
    <source>
        <dbReference type="Proteomes" id="UP000192257"/>
    </source>
</evidence>
<name>A0A1X0P9F8_9TRYP</name>
<dbReference type="RefSeq" id="XP_028887537.1">
    <property type="nucleotide sequence ID" value="XM_029021029.1"/>
</dbReference>
<sequence>MKTGARTNRIRKEEQLSRMDASTQHRGFLPFPYSNGYTKNFNSKYATSKQTRDSKTTPRGFPIRYTPPGYDFNKRGNIDSSKIPRSVHRGVGFRGQSDRQTHVDSDNMGAKRLHNEKIHRFRDATQFR</sequence>
<evidence type="ECO:0000256" key="1">
    <source>
        <dbReference type="SAM" id="MobiDB-lite"/>
    </source>
</evidence>